<organism evidence="2 3">
    <name type="scientific">Streptomyces tanashiensis</name>
    <dbReference type="NCBI Taxonomy" id="67367"/>
    <lineage>
        <taxon>Bacteria</taxon>
        <taxon>Bacillati</taxon>
        <taxon>Actinomycetota</taxon>
        <taxon>Actinomycetes</taxon>
        <taxon>Kitasatosporales</taxon>
        <taxon>Streptomycetaceae</taxon>
        <taxon>Streptomyces</taxon>
    </lineage>
</organism>
<gene>
    <name evidence="2" type="ORF">LDH80_00470</name>
</gene>
<keyword evidence="1" id="KW-0732">Signal</keyword>
<keyword evidence="3" id="KW-1185">Reference proteome</keyword>
<evidence type="ECO:0000313" key="2">
    <source>
        <dbReference type="EMBL" id="UZX19312.1"/>
    </source>
</evidence>
<evidence type="ECO:0000256" key="1">
    <source>
        <dbReference type="SAM" id="SignalP"/>
    </source>
</evidence>
<proteinExistence type="predicted"/>
<dbReference type="SUPFAM" id="SSF89372">
    <property type="entry name" value="Fucose-specific lectin"/>
    <property type="match status" value="1"/>
</dbReference>
<accession>A0ABY6QPU0</accession>
<dbReference type="EMBL" id="CP084204">
    <property type="protein sequence ID" value="UZX19312.1"/>
    <property type="molecule type" value="Genomic_DNA"/>
</dbReference>
<dbReference type="GeneID" id="95597872"/>
<feature type="chain" id="PRO_5046604748" evidence="1">
    <location>
        <begin position="31"/>
        <end position="143"/>
    </location>
</feature>
<protein>
    <submittedName>
        <fullName evidence="2">Uncharacterized protein</fullName>
    </submittedName>
</protein>
<dbReference type="Proteomes" id="UP001164506">
    <property type="component" value="Chromosome"/>
</dbReference>
<evidence type="ECO:0000313" key="3">
    <source>
        <dbReference type="Proteomes" id="UP001164506"/>
    </source>
</evidence>
<reference evidence="2" key="1">
    <citation type="submission" date="2021-09" db="EMBL/GenBank/DDBJ databases">
        <title>Complete genome sequence and metabolic characterization of Streptomyces tanashiensis DSM 731 the producer of antibacterial Kalafungin and diverse secondary metabolites.</title>
        <authorList>
            <person name="Abbasi M.N."/>
            <person name="Anwar M.N."/>
            <person name="Alam K."/>
            <person name="Shoaib M."/>
            <person name="Lin Z."/>
            <person name="Hayat M."/>
            <person name="Ali M.I."/>
            <person name="Malik H.M.T."/>
            <person name="Ahmed I."/>
            <person name="Li A."/>
            <person name="Hailong Wang H."/>
            <person name="Zhang Y."/>
        </authorList>
    </citation>
    <scope>NUCLEOTIDE SEQUENCE</scope>
    <source>
        <strain evidence="2">Kala</strain>
    </source>
</reference>
<sequence length="143" mass="14696">MKRSLVREAATAVAGLILLTTAGVSGAAVAAESGTTGTLAACVTSTRNWGGNVVAGYGCSEYALPNGEEQVFGVGTDGAVWTRWSRTNGTLSSWTSLGGQARSSVSAEGYGWAITLSVIGTDGNWWYNNRGGTSSGGWSGWHR</sequence>
<dbReference type="RefSeq" id="WP_190102879.1">
    <property type="nucleotide sequence ID" value="NZ_BMUH01000004.1"/>
</dbReference>
<name>A0ABY6QPU0_9ACTN</name>
<feature type="signal peptide" evidence="1">
    <location>
        <begin position="1"/>
        <end position="30"/>
    </location>
</feature>